<organism evidence="2 3">
    <name type="scientific">Vibrio caribbeanicus ATCC BAA-2122</name>
    <dbReference type="NCBI Taxonomy" id="796620"/>
    <lineage>
        <taxon>Bacteria</taxon>
        <taxon>Pseudomonadati</taxon>
        <taxon>Pseudomonadota</taxon>
        <taxon>Gammaproteobacteria</taxon>
        <taxon>Vibrionales</taxon>
        <taxon>Vibrionaceae</taxon>
        <taxon>Vibrio</taxon>
    </lineage>
</organism>
<accession>E3BNF4</accession>
<dbReference type="InterPro" id="IPR010499">
    <property type="entry name" value="AraC_E-bd"/>
</dbReference>
<dbReference type="InterPro" id="IPR053182">
    <property type="entry name" value="YobU-like_regulator"/>
</dbReference>
<dbReference type="InterPro" id="IPR011256">
    <property type="entry name" value="Reg_factor_effector_dom_sf"/>
</dbReference>
<dbReference type="PANTHER" id="PTHR36444:SF2">
    <property type="entry name" value="TRANSCRIPTIONAL REGULATOR PROTEIN YOBU-RELATED"/>
    <property type="match status" value="1"/>
</dbReference>
<protein>
    <recommendedName>
        <fullName evidence="1">AraC effector-binding domain-containing protein</fullName>
    </recommendedName>
</protein>
<proteinExistence type="predicted"/>
<dbReference type="EMBL" id="AEIU01000096">
    <property type="protein sequence ID" value="EFP95373.1"/>
    <property type="molecule type" value="Genomic_DNA"/>
</dbReference>
<dbReference type="InterPro" id="IPR029441">
    <property type="entry name" value="Cass2"/>
</dbReference>
<dbReference type="AlphaFoldDB" id="E3BNF4"/>
<reference evidence="2 3" key="1">
    <citation type="journal article" date="2012" name="Int. J. Syst. Evol. Microbiol.">
        <title>Vibrio caribbeanicus sp. nov., isolated from the marine sponge Scleritoderma cyanea.</title>
        <authorList>
            <person name="Hoffmann M."/>
            <person name="Monday S.R."/>
            <person name="Allard M.W."/>
            <person name="Strain E.A."/>
            <person name="Whittaker P."/>
            <person name="Naum M."/>
            <person name="McCarthy P.J."/>
            <person name="Lopez J.V."/>
            <person name="Fischer M."/>
            <person name="Brown E.W."/>
        </authorList>
    </citation>
    <scope>NUCLEOTIDE SEQUENCE [LARGE SCALE GENOMIC DNA]</scope>
    <source>
        <strain evidence="2 3">ATCC BAA-2122</strain>
    </source>
</reference>
<dbReference type="Proteomes" id="UP000002943">
    <property type="component" value="Unassembled WGS sequence"/>
</dbReference>
<dbReference type="RefSeq" id="WP_009602731.1">
    <property type="nucleotide sequence ID" value="NZ_AEIU01000096.1"/>
</dbReference>
<name>E3BNF4_9VIBR</name>
<dbReference type="PANTHER" id="PTHR36444">
    <property type="entry name" value="TRANSCRIPTIONAL REGULATOR PROTEIN YOBU-RELATED"/>
    <property type="match status" value="1"/>
</dbReference>
<dbReference type="Pfam" id="PF14526">
    <property type="entry name" value="Cass2"/>
    <property type="match status" value="1"/>
</dbReference>
<gene>
    <name evidence="2" type="ORF">VIBC2010_15099</name>
</gene>
<comment type="caution">
    <text evidence="2">The sequence shown here is derived from an EMBL/GenBank/DDBJ whole genome shotgun (WGS) entry which is preliminary data.</text>
</comment>
<feature type="domain" description="AraC effector-binding" evidence="1">
    <location>
        <begin position="1"/>
        <end position="145"/>
    </location>
</feature>
<sequence>MQERTFIQRKVFGLSVTTSNADEVDPEKAKIPQLWQSFLQSRPSTDSGDALFFGIYTNYESDYLGAFDVFVGSQTSSSPTLSEMTIPSGQYLVFSAQGEMPQAVIDLWGIIWRFFDDTNCPYVRKYTTDFECYLSENEVDIYIAV</sequence>
<evidence type="ECO:0000313" key="3">
    <source>
        <dbReference type="Proteomes" id="UP000002943"/>
    </source>
</evidence>
<evidence type="ECO:0000313" key="2">
    <source>
        <dbReference type="EMBL" id="EFP95373.1"/>
    </source>
</evidence>
<dbReference type="eggNOG" id="COG3708">
    <property type="taxonomic scope" value="Bacteria"/>
</dbReference>
<keyword evidence="3" id="KW-1185">Reference proteome</keyword>
<dbReference type="STRING" id="796620.VIBC2010_15099"/>
<dbReference type="Gene3D" id="3.20.80.10">
    <property type="entry name" value="Regulatory factor, effector binding domain"/>
    <property type="match status" value="1"/>
</dbReference>
<dbReference type="SUPFAM" id="SSF55136">
    <property type="entry name" value="Probable bacterial effector-binding domain"/>
    <property type="match status" value="1"/>
</dbReference>
<dbReference type="SMART" id="SM00871">
    <property type="entry name" value="AraC_E_bind"/>
    <property type="match status" value="1"/>
</dbReference>
<evidence type="ECO:0000259" key="1">
    <source>
        <dbReference type="SMART" id="SM00871"/>
    </source>
</evidence>
<dbReference type="OrthoDB" id="3173400at2"/>